<keyword evidence="2" id="KW-1185">Reference proteome</keyword>
<dbReference type="Proteomes" id="UP000298663">
    <property type="component" value="Unassembled WGS sequence"/>
</dbReference>
<protein>
    <submittedName>
        <fullName evidence="1">Uncharacterized protein</fullName>
    </submittedName>
</protein>
<dbReference type="AlphaFoldDB" id="A0A4U5MT85"/>
<organism evidence="1 2">
    <name type="scientific">Steinernema carpocapsae</name>
    <name type="common">Entomopathogenic nematode</name>
    <dbReference type="NCBI Taxonomy" id="34508"/>
    <lineage>
        <taxon>Eukaryota</taxon>
        <taxon>Metazoa</taxon>
        <taxon>Ecdysozoa</taxon>
        <taxon>Nematoda</taxon>
        <taxon>Chromadorea</taxon>
        <taxon>Rhabditida</taxon>
        <taxon>Tylenchina</taxon>
        <taxon>Panagrolaimomorpha</taxon>
        <taxon>Strongyloidoidea</taxon>
        <taxon>Steinernematidae</taxon>
        <taxon>Steinernema</taxon>
    </lineage>
</organism>
<proteinExistence type="predicted"/>
<sequence length="283" mass="32552">MDDLPIAFCESAVSQLASDNLIHVAYLDNATWSKSSTSYQERSSTYIFALMQEPGSNELHWNLLTESQENGPSLKLTDLNPKFAYIKTATFYGRFIERGHFHVSKASEKLNLLKLVWAYLKEDSEFACMDEEVQDLIVENDLLRSFVIFQLEYFGLASKTLFEAQNKEKLQYCDLIGWKDEVCEDLLFSNVLDTLLLSKNSCIPSMDLLTAYVDKHMEDPDYKLSLIVDNAQDRFEAFFEHVRTYPYEIGQDESHVRIIKKNGVRITLKTDGDTLIAVCRPSF</sequence>
<name>A0A4U5MT85_STECR</name>
<reference evidence="1 2" key="2">
    <citation type="journal article" date="2019" name="G3 (Bethesda)">
        <title>Hybrid Assembly of the Genome of the Entomopathogenic Nematode Steinernema carpocapsae Identifies the X-Chromosome.</title>
        <authorList>
            <person name="Serra L."/>
            <person name="Macchietto M."/>
            <person name="Macias-Munoz A."/>
            <person name="McGill C.J."/>
            <person name="Rodriguez I.M."/>
            <person name="Rodriguez B."/>
            <person name="Murad R."/>
            <person name="Mortazavi A."/>
        </authorList>
    </citation>
    <scope>NUCLEOTIDE SEQUENCE [LARGE SCALE GENOMIC DNA]</scope>
    <source>
        <strain evidence="1 2">ALL</strain>
    </source>
</reference>
<evidence type="ECO:0000313" key="1">
    <source>
        <dbReference type="EMBL" id="TKR72643.1"/>
    </source>
</evidence>
<accession>A0A4U5MT85</accession>
<gene>
    <name evidence="1" type="ORF">L596_020060</name>
</gene>
<comment type="caution">
    <text evidence="1">The sequence shown here is derived from an EMBL/GenBank/DDBJ whole genome shotgun (WGS) entry which is preliminary data.</text>
</comment>
<dbReference type="EMBL" id="AZBU02000006">
    <property type="protein sequence ID" value="TKR72643.1"/>
    <property type="molecule type" value="Genomic_DNA"/>
</dbReference>
<reference evidence="1 2" key="1">
    <citation type="journal article" date="2015" name="Genome Biol.">
        <title>Comparative genomics of Steinernema reveals deeply conserved gene regulatory networks.</title>
        <authorList>
            <person name="Dillman A.R."/>
            <person name="Macchietto M."/>
            <person name="Porter C.F."/>
            <person name="Rogers A."/>
            <person name="Williams B."/>
            <person name="Antoshechkin I."/>
            <person name="Lee M.M."/>
            <person name="Goodwin Z."/>
            <person name="Lu X."/>
            <person name="Lewis E.E."/>
            <person name="Goodrich-Blair H."/>
            <person name="Stock S.P."/>
            <person name="Adams B.J."/>
            <person name="Sternberg P.W."/>
            <person name="Mortazavi A."/>
        </authorList>
    </citation>
    <scope>NUCLEOTIDE SEQUENCE [LARGE SCALE GENOMIC DNA]</scope>
    <source>
        <strain evidence="1 2">ALL</strain>
    </source>
</reference>
<evidence type="ECO:0000313" key="2">
    <source>
        <dbReference type="Proteomes" id="UP000298663"/>
    </source>
</evidence>